<name>A0ABQ4KBH3_9BACI</name>
<proteinExistence type="predicted"/>
<organism evidence="1 2">
    <name type="scientific">Siminovitchia fordii</name>
    <dbReference type="NCBI Taxonomy" id="254759"/>
    <lineage>
        <taxon>Bacteria</taxon>
        <taxon>Bacillati</taxon>
        <taxon>Bacillota</taxon>
        <taxon>Bacilli</taxon>
        <taxon>Bacillales</taxon>
        <taxon>Bacillaceae</taxon>
        <taxon>Siminovitchia</taxon>
    </lineage>
</organism>
<dbReference type="Proteomes" id="UP000680279">
    <property type="component" value="Unassembled WGS sequence"/>
</dbReference>
<sequence length="66" mass="8043">MTSTKIFGLRDHYESVQDNRSKERDKQKENHKWSIANRGFPIFLELFMISLKQRDDCYNPNSYHDY</sequence>
<reference evidence="1 2" key="1">
    <citation type="submission" date="2021-03" db="EMBL/GenBank/DDBJ databases">
        <title>Antimicrobial resistance genes in bacteria isolated from Japanese honey, and their potential for conferring macrolide and lincosamide resistance in the American foulbrood pathogen Paenibacillus larvae.</title>
        <authorList>
            <person name="Okamoto M."/>
            <person name="Kumagai M."/>
            <person name="Kanamori H."/>
            <person name="Takamatsu D."/>
        </authorList>
    </citation>
    <scope>NUCLEOTIDE SEQUENCE [LARGE SCALE GENOMIC DNA]</scope>
    <source>
        <strain evidence="1 2">J1TS3</strain>
    </source>
</reference>
<dbReference type="EMBL" id="BOQT01000025">
    <property type="protein sequence ID" value="GIN23095.1"/>
    <property type="molecule type" value="Genomic_DNA"/>
</dbReference>
<keyword evidence="2" id="KW-1185">Reference proteome</keyword>
<evidence type="ECO:0000313" key="1">
    <source>
        <dbReference type="EMBL" id="GIN23095.1"/>
    </source>
</evidence>
<comment type="caution">
    <text evidence="1">The sequence shown here is derived from an EMBL/GenBank/DDBJ whole genome shotgun (WGS) entry which is preliminary data.</text>
</comment>
<accession>A0ABQ4KBH3</accession>
<gene>
    <name evidence="1" type="ORF">J1TS3_42290</name>
</gene>
<evidence type="ECO:0000313" key="2">
    <source>
        <dbReference type="Proteomes" id="UP000680279"/>
    </source>
</evidence>
<protein>
    <submittedName>
        <fullName evidence="1">Uncharacterized protein</fullName>
    </submittedName>
</protein>